<gene>
    <name evidence="1" type="ORF">H8L47_28785</name>
</gene>
<comment type="caution">
    <text evidence="1">The sequence shown here is derived from an EMBL/GenBank/DDBJ whole genome shotgun (WGS) entry which is preliminary data.</text>
</comment>
<reference evidence="1 2" key="1">
    <citation type="submission" date="2020-08" db="EMBL/GenBank/DDBJ databases">
        <title>Novel species isolated from subtropical streams in China.</title>
        <authorList>
            <person name="Lu H."/>
        </authorList>
    </citation>
    <scope>NUCLEOTIDE SEQUENCE [LARGE SCALE GENOMIC DNA]</scope>
    <source>
        <strain evidence="1 2">NL8W</strain>
    </source>
</reference>
<name>A0ABR6ZJK9_9BURK</name>
<sequence>MSDLPPRPYSYFNRIMITLAMKSWKMGLQTVSLVQAVKQYSTGSLIKAKFEVDRLLTGESVALQFASEAERDDFKTKAEVFGVIFD</sequence>
<dbReference type="Proteomes" id="UP000646911">
    <property type="component" value="Unassembled WGS sequence"/>
</dbReference>
<evidence type="ECO:0000313" key="1">
    <source>
        <dbReference type="EMBL" id="MBC3911566.1"/>
    </source>
</evidence>
<proteinExistence type="predicted"/>
<evidence type="ECO:0000313" key="2">
    <source>
        <dbReference type="Proteomes" id="UP000646911"/>
    </source>
</evidence>
<dbReference type="EMBL" id="JACOFX010000041">
    <property type="protein sequence ID" value="MBC3911566.1"/>
    <property type="molecule type" value="Genomic_DNA"/>
</dbReference>
<protein>
    <submittedName>
        <fullName evidence="1">Uncharacterized protein</fullName>
    </submittedName>
</protein>
<keyword evidence="2" id="KW-1185">Reference proteome</keyword>
<organism evidence="1 2">
    <name type="scientific">Undibacterium umbellatum</name>
    <dbReference type="NCBI Taxonomy" id="2762300"/>
    <lineage>
        <taxon>Bacteria</taxon>
        <taxon>Pseudomonadati</taxon>
        <taxon>Pseudomonadota</taxon>
        <taxon>Betaproteobacteria</taxon>
        <taxon>Burkholderiales</taxon>
        <taxon>Oxalobacteraceae</taxon>
        <taxon>Undibacterium</taxon>
    </lineage>
</organism>
<dbReference type="RefSeq" id="WP_222616722.1">
    <property type="nucleotide sequence ID" value="NZ_JACOFX010000041.1"/>
</dbReference>
<accession>A0ABR6ZJK9</accession>